<dbReference type="GO" id="GO:0016887">
    <property type="term" value="F:ATP hydrolysis activity"/>
    <property type="evidence" value="ECO:0007669"/>
    <property type="project" value="InterPro"/>
</dbReference>
<reference evidence="2 3" key="1">
    <citation type="journal article" date="2015" name="Genome Announc.">
        <title>Draft Genome Sequence and Gene Annotation of the Entomopathogenic Fungus Verticillium hemipterigenum.</title>
        <authorList>
            <person name="Horn F."/>
            <person name="Habel A."/>
            <person name="Scharf D.H."/>
            <person name="Dworschak J."/>
            <person name="Brakhage A.A."/>
            <person name="Guthke R."/>
            <person name="Hertweck C."/>
            <person name="Linde J."/>
        </authorList>
    </citation>
    <scope>NUCLEOTIDE SEQUENCE [LARGE SCALE GENOMIC DNA]</scope>
</reference>
<organism evidence="2 3">
    <name type="scientific">[Torrubiella] hemipterigena</name>
    <dbReference type="NCBI Taxonomy" id="1531966"/>
    <lineage>
        <taxon>Eukaryota</taxon>
        <taxon>Fungi</taxon>
        <taxon>Dikarya</taxon>
        <taxon>Ascomycota</taxon>
        <taxon>Pezizomycotina</taxon>
        <taxon>Sordariomycetes</taxon>
        <taxon>Hypocreomycetidae</taxon>
        <taxon>Hypocreales</taxon>
        <taxon>Clavicipitaceae</taxon>
        <taxon>Clavicipitaceae incertae sedis</taxon>
        <taxon>'Torrubiella' clade</taxon>
    </lineage>
</organism>
<dbReference type="GO" id="GO:0005524">
    <property type="term" value="F:ATP binding"/>
    <property type="evidence" value="ECO:0007669"/>
    <property type="project" value="InterPro"/>
</dbReference>
<keyword evidence="3" id="KW-1185">Reference proteome</keyword>
<dbReference type="Proteomes" id="UP000039046">
    <property type="component" value="Unassembled WGS sequence"/>
</dbReference>
<dbReference type="Pfam" id="PF00005">
    <property type="entry name" value="ABC_tran"/>
    <property type="match status" value="1"/>
</dbReference>
<dbReference type="Gene3D" id="3.40.50.300">
    <property type="entry name" value="P-loop containing nucleotide triphosphate hydrolases"/>
    <property type="match status" value="1"/>
</dbReference>
<evidence type="ECO:0000313" key="2">
    <source>
        <dbReference type="EMBL" id="CEJ93331.1"/>
    </source>
</evidence>
<evidence type="ECO:0000259" key="1">
    <source>
        <dbReference type="Pfam" id="PF00005"/>
    </source>
</evidence>
<dbReference type="SUPFAM" id="SSF52540">
    <property type="entry name" value="P-loop containing nucleoside triphosphate hydrolases"/>
    <property type="match status" value="1"/>
</dbReference>
<dbReference type="InterPro" id="IPR003439">
    <property type="entry name" value="ABC_transporter-like_ATP-bd"/>
</dbReference>
<dbReference type="HOGENOM" id="CLU_100712_0_0_1"/>
<feature type="domain" description="ABC transporter" evidence="1">
    <location>
        <begin position="40"/>
        <end position="164"/>
    </location>
</feature>
<dbReference type="AlphaFoldDB" id="A0A0A1T8B1"/>
<proteinExistence type="predicted"/>
<gene>
    <name evidence="2" type="ORF">VHEMI08924</name>
</gene>
<dbReference type="InterPro" id="IPR027417">
    <property type="entry name" value="P-loop_NTPase"/>
</dbReference>
<name>A0A0A1T8B1_9HYPO</name>
<protein>
    <recommendedName>
        <fullName evidence="1">ABC transporter domain-containing protein</fullName>
    </recommendedName>
</protein>
<accession>A0A0A1T8B1</accession>
<dbReference type="STRING" id="1531966.A0A0A1T8B1"/>
<evidence type="ECO:0000313" key="3">
    <source>
        <dbReference type="Proteomes" id="UP000039046"/>
    </source>
</evidence>
<sequence>MVAISSDSVYGCFYWLWAPSRKPDTTRSKPSDFRCFTYRLCGRSRKWKTTLSLSLLSLISYTGSITVDGIEVRDIPRDQFPSLFTVIPQEPIVFRTATIRQNLIPNEIVNPGNYEGYESIMYRVLYGVGLLKIVQKNGGLQSKFSKLKLSYEQLARFSIAQGLMLYYFMRTPLALVEGATNNVSGESLVRMRTIMREVFGPGGCAIISMVHYQEMVSGASWIGRVAEGTVTPPQLPPPVGA</sequence>
<dbReference type="EMBL" id="CDHN01000005">
    <property type="protein sequence ID" value="CEJ93331.1"/>
    <property type="molecule type" value="Genomic_DNA"/>
</dbReference>